<evidence type="ECO:0000313" key="4">
    <source>
        <dbReference type="EMBL" id="MBU3877998.1"/>
    </source>
</evidence>
<reference evidence="4 5" key="1">
    <citation type="submission" date="2021-06" db="EMBL/GenBank/DDBJ databases">
        <title>Faecalicatena sp. nov. isolated from porcine feces.</title>
        <authorList>
            <person name="Oh B.S."/>
            <person name="Lee J.H."/>
        </authorList>
    </citation>
    <scope>NUCLEOTIDE SEQUENCE [LARGE SCALE GENOMIC DNA]</scope>
    <source>
        <strain evidence="4 5">AGMB00832</strain>
    </source>
</reference>
<dbReference type="Pfam" id="PF00990">
    <property type="entry name" value="GGDEF"/>
    <property type="match status" value="1"/>
</dbReference>
<dbReference type="SMART" id="SM00052">
    <property type="entry name" value="EAL"/>
    <property type="match status" value="1"/>
</dbReference>
<keyword evidence="1" id="KW-0472">Membrane</keyword>
<comment type="caution">
    <text evidence="4">The sequence shown here is derived from an EMBL/GenBank/DDBJ whole genome shotgun (WGS) entry which is preliminary data.</text>
</comment>
<dbReference type="SUPFAM" id="SSF141868">
    <property type="entry name" value="EAL domain-like"/>
    <property type="match status" value="1"/>
</dbReference>
<dbReference type="SUPFAM" id="SSF55073">
    <property type="entry name" value="Nucleotide cyclase"/>
    <property type="match status" value="1"/>
</dbReference>
<dbReference type="SMART" id="SM00267">
    <property type="entry name" value="GGDEF"/>
    <property type="match status" value="1"/>
</dbReference>
<proteinExistence type="predicted"/>
<dbReference type="EMBL" id="JABACJ020000026">
    <property type="protein sequence ID" value="MBU3877998.1"/>
    <property type="molecule type" value="Genomic_DNA"/>
</dbReference>
<evidence type="ECO:0000313" key="5">
    <source>
        <dbReference type="Proteomes" id="UP000723714"/>
    </source>
</evidence>
<dbReference type="InterPro" id="IPR000160">
    <property type="entry name" value="GGDEF_dom"/>
</dbReference>
<keyword evidence="1" id="KW-1133">Transmembrane helix</keyword>
<dbReference type="RefSeq" id="WP_168866258.1">
    <property type="nucleotide sequence ID" value="NZ_JABACJ020000026.1"/>
</dbReference>
<protein>
    <submittedName>
        <fullName evidence="4">EAL domain-containing protein</fullName>
    </submittedName>
</protein>
<evidence type="ECO:0000259" key="2">
    <source>
        <dbReference type="PROSITE" id="PS50883"/>
    </source>
</evidence>
<dbReference type="InterPro" id="IPR029787">
    <property type="entry name" value="Nucleotide_cyclase"/>
</dbReference>
<dbReference type="InterPro" id="IPR001633">
    <property type="entry name" value="EAL_dom"/>
</dbReference>
<organism evidence="4 5">
    <name type="scientific">Faecalicatena faecalis</name>
    <dbReference type="NCBI Taxonomy" id="2726362"/>
    <lineage>
        <taxon>Bacteria</taxon>
        <taxon>Bacillati</taxon>
        <taxon>Bacillota</taxon>
        <taxon>Clostridia</taxon>
        <taxon>Lachnospirales</taxon>
        <taxon>Lachnospiraceae</taxon>
        <taxon>Faecalicatena</taxon>
    </lineage>
</organism>
<feature type="transmembrane region" description="Helical" evidence="1">
    <location>
        <begin position="36"/>
        <end position="58"/>
    </location>
</feature>
<accession>A0ABS6D8R0</accession>
<feature type="transmembrane region" description="Helical" evidence="1">
    <location>
        <begin position="70"/>
        <end position="93"/>
    </location>
</feature>
<dbReference type="NCBIfam" id="TIGR00254">
    <property type="entry name" value="GGDEF"/>
    <property type="match status" value="1"/>
</dbReference>
<feature type="transmembrane region" description="Helical" evidence="1">
    <location>
        <begin position="105"/>
        <end position="125"/>
    </location>
</feature>
<feature type="domain" description="GGDEF" evidence="3">
    <location>
        <begin position="249"/>
        <end position="380"/>
    </location>
</feature>
<dbReference type="CDD" id="cd01948">
    <property type="entry name" value="EAL"/>
    <property type="match status" value="1"/>
</dbReference>
<dbReference type="PANTHER" id="PTHR33121">
    <property type="entry name" value="CYCLIC DI-GMP PHOSPHODIESTERASE PDEF"/>
    <property type="match status" value="1"/>
</dbReference>
<dbReference type="InterPro" id="IPR035919">
    <property type="entry name" value="EAL_sf"/>
</dbReference>
<gene>
    <name evidence="4" type="ORF">HGO97_019530</name>
</gene>
<evidence type="ECO:0000256" key="1">
    <source>
        <dbReference type="SAM" id="Phobius"/>
    </source>
</evidence>
<dbReference type="InterPro" id="IPR043128">
    <property type="entry name" value="Rev_trsase/Diguanyl_cyclase"/>
</dbReference>
<dbReference type="Gene3D" id="3.30.70.270">
    <property type="match status" value="1"/>
</dbReference>
<dbReference type="PROSITE" id="PS50883">
    <property type="entry name" value="EAL"/>
    <property type="match status" value="1"/>
</dbReference>
<dbReference type="PROSITE" id="PS50887">
    <property type="entry name" value="GGDEF"/>
    <property type="match status" value="1"/>
</dbReference>
<feature type="domain" description="EAL" evidence="2">
    <location>
        <begin position="388"/>
        <end position="636"/>
    </location>
</feature>
<dbReference type="Pfam" id="PF00563">
    <property type="entry name" value="EAL"/>
    <property type="match status" value="1"/>
</dbReference>
<sequence>MIQWSLAGDFMSFIVIFVLMLYFYEKRMLANIRIRLYRACLWSSMLSIILNAVCVYLIEHSDRVPYWVNMLFNSMYFELTVIVCSLIAAYVFIKMLEHVYDKSCLRRAFTGLAVVNVLYLAAVLYNLKSGIIFYFDPAGNYHRGPLNILGYGAMAVEIMMIYLCYIKNHPSVSQSVVRIIYTIPTITVLLYLFQFMYPQMIMNGTGMAIADLVLFISFQARELKKDHLTMAGNRESFFENISLRLAGGQQFQIVVLALRKFDIINKNYGHQKGDEFLYTIVKELRMLIPEAEVFRFGNVEFALIIPWRSAEESAENYRRIKERCQEGWTVEGIHAHIRAAFMYLDYMGQHCTPSQLMDYVEYGIQKAKDSPSHDVHFTETVMREYEEEKKILEIMQQSVEQRRFRVWYQPVSHLESGFASAEALLRLNDYEGNPVPPSRFIPIAEESGMIDDLSWIVLEEVCELLEKHPESQVKSISINMSMQQFADAGLEKRILDCLKRHHLTPDRLKIEVTERVLLHDMAYMKNVMYNMNHAGIGFYLDDFGTGYSNLASVLEFPFECVKLDKSLLIGFPGNPDSEMLVKTLIELFHSMGEKVVVEGIEDAAQAEFLKALGADRIQGYYYSKPLPEEAFEKYYL</sequence>
<keyword evidence="1" id="KW-0812">Transmembrane</keyword>
<keyword evidence="5" id="KW-1185">Reference proteome</keyword>
<feature type="transmembrane region" description="Helical" evidence="1">
    <location>
        <begin position="6"/>
        <end position="24"/>
    </location>
</feature>
<dbReference type="InterPro" id="IPR050706">
    <property type="entry name" value="Cyclic-di-GMP_PDE-like"/>
</dbReference>
<dbReference type="Gene3D" id="3.20.20.450">
    <property type="entry name" value="EAL domain"/>
    <property type="match status" value="1"/>
</dbReference>
<name>A0ABS6D8R0_9FIRM</name>
<feature type="transmembrane region" description="Helical" evidence="1">
    <location>
        <begin position="176"/>
        <end position="194"/>
    </location>
</feature>
<feature type="transmembrane region" description="Helical" evidence="1">
    <location>
        <begin position="145"/>
        <end position="164"/>
    </location>
</feature>
<evidence type="ECO:0000259" key="3">
    <source>
        <dbReference type="PROSITE" id="PS50887"/>
    </source>
</evidence>
<dbReference type="PANTHER" id="PTHR33121:SF79">
    <property type="entry name" value="CYCLIC DI-GMP PHOSPHODIESTERASE PDED-RELATED"/>
    <property type="match status" value="1"/>
</dbReference>
<dbReference type="Proteomes" id="UP000723714">
    <property type="component" value="Unassembled WGS sequence"/>
</dbReference>